<evidence type="ECO:0000256" key="1">
    <source>
        <dbReference type="ARBA" id="ARBA00022475"/>
    </source>
</evidence>
<comment type="function">
    <text evidence="11">Catalyzes the formation of phosphatidylethanolamine (PtdEtn) from phosphatidylserine (PtdSer).</text>
</comment>
<evidence type="ECO:0000256" key="3">
    <source>
        <dbReference type="ARBA" id="ARBA00022793"/>
    </source>
</evidence>
<comment type="subunit">
    <text evidence="11">Heterodimer of a large membrane-associated beta subunit and a small pyruvoyl-containing alpha subunit.</text>
</comment>
<comment type="similarity">
    <text evidence="11">Belongs to the phosphatidylserine decarboxylase family. PSD-A subfamily.</text>
</comment>
<protein>
    <recommendedName>
        <fullName evidence="11">Phosphatidylserine decarboxylase proenzyme</fullName>
        <ecNumber evidence="11">4.1.1.65</ecNumber>
    </recommendedName>
    <component>
        <recommendedName>
            <fullName evidence="11">Phosphatidylserine decarboxylase alpha chain</fullName>
        </recommendedName>
    </component>
    <component>
        <recommendedName>
            <fullName evidence="11">Phosphatidylserine decarboxylase beta chain</fullName>
        </recommendedName>
    </component>
</protein>
<feature type="active site" description="Schiff-base intermediate with substrate; via pyruvic acid" evidence="11">
    <location>
        <position position="188"/>
    </location>
</feature>
<feature type="modified residue" description="Pyruvic acid (Ser); by autocatalysis" evidence="11">
    <location>
        <position position="188"/>
    </location>
</feature>
<evidence type="ECO:0000313" key="14">
    <source>
        <dbReference type="Proteomes" id="UP001279642"/>
    </source>
</evidence>
<keyword evidence="12" id="KW-1133">Transmembrane helix</keyword>
<evidence type="ECO:0000256" key="10">
    <source>
        <dbReference type="ARBA" id="ARBA00023317"/>
    </source>
</evidence>
<reference evidence="13 14" key="1">
    <citation type="journal article" date="2016" name="Antonie Van Leeuwenhoek">
        <title>Dongia soli sp. nov., isolated from soil from Dokdo, Korea.</title>
        <authorList>
            <person name="Kim D.U."/>
            <person name="Lee H."/>
            <person name="Kim H."/>
            <person name="Kim S.G."/>
            <person name="Ka J.O."/>
        </authorList>
    </citation>
    <scope>NUCLEOTIDE SEQUENCE [LARGE SCALE GENOMIC DNA]</scope>
    <source>
        <strain evidence="13 14">D78</strain>
    </source>
</reference>
<keyword evidence="4 11" id="KW-0443">Lipid metabolism</keyword>
<comment type="pathway">
    <text evidence="11">Phospholipid metabolism; phosphatidylethanolamine biosynthesis; phosphatidylethanolamine from CDP-diacylglycerol: step 2/2.</text>
</comment>
<organism evidence="13 14">
    <name type="scientific">Dongia soli</name>
    <dbReference type="NCBI Taxonomy" id="600628"/>
    <lineage>
        <taxon>Bacteria</taxon>
        <taxon>Pseudomonadati</taxon>
        <taxon>Pseudomonadota</taxon>
        <taxon>Alphaproteobacteria</taxon>
        <taxon>Rhodospirillales</taxon>
        <taxon>Dongiaceae</taxon>
        <taxon>Dongia</taxon>
    </lineage>
</organism>
<sequence>MTVLKTVLTPIHREGWPFIAIFAVATALLWWLAEPLGLIGLVLTVWCIFFFRDPARVTPSRTGLVIAPADGVVQMIQPAIPPSEIGLDQRPLTRISIFMNVFNVHVNRSPIDAEVIALAYRPGKFFNAALDKASEYNERQSIHLRTADGLNFCVVQIAGLVARRIKCDLMAGKTVRAGERFGIIRFGSRVDVYLPDGVQPLVAVGQLTTGGETVLADIRSDEAARLGEMR</sequence>
<keyword evidence="7 11" id="KW-0594">Phospholipid biosynthesis</keyword>
<comment type="catalytic activity">
    <reaction evidence="11">
        <text>a 1,2-diacyl-sn-glycero-3-phospho-L-serine + H(+) = a 1,2-diacyl-sn-glycero-3-phosphoethanolamine + CO2</text>
        <dbReference type="Rhea" id="RHEA:20828"/>
        <dbReference type="ChEBI" id="CHEBI:15378"/>
        <dbReference type="ChEBI" id="CHEBI:16526"/>
        <dbReference type="ChEBI" id="CHEBI:57262"/>
        <dbReference type="ChEBI" id="CHEBI:64612"/>
        <dbReference type="EC" id="4.1.1.65"/>
    </reaction>
</comment>
<dbReference type="HAMAP" id="MF_00664">
    <property type="entry name" value="PS_decarb_PSD_A"/>
    <property type="match status" value="1"/>
</dbReference>
<evidence type="ECO:0000256" key="7">
    <source>
        <dbReference type="ARBA" id="ARBA00023209"/>
    </source>
</evidence>
<evidence type="ECO:0000256" key="8">
    <source>
        <dbReference type="ARBA" id="ARBA00023239"/>
    </source>
</evidence>
<keyword evidence="10 11" id="KW-0670">Pyruvate</keyword>
<feature type="chain" id="PRO_5044913992" description="Phosphatidylserine decarboxylase beta chain" evidence="11">
    <location>
        <begin position="1"/>
        <end position="187"/>
    </location>
</feature>
<keyword evidence="6 11" id="KW-0865">Zymogen</keyword>
<evidence type="ECO:0000256" key="11">
    <source>
        <dbReference type="HAMAP-Rule" id="MF_00664"/>
    </source>
</evidence>
<evidence type="ECO:0000256" key="5">
    <source>
        <dbReference type="ARBA" id="ARBA00023136"/>
    </source>
</evidence>
<dbReference type="GO" id="GO:0004609">
    <property type="term" value="F:phosphatidylserine decarboxylase activity"/>
    <property type="evidence" value="ECO:0007669"/>
    <property type="project" value="UniProtKB-EC"/>
</dbReference>
<proteinExistence type="inferred from homology"/>
<dbReference type="EC" id="4.1.1.65" evidence="11"/>
<dbReference type="InterPro" id="IPR033175">
    <property type="entry name" value="PSD-A"/>
</dbReference>
<comment type="PTM">
    <text evidence="11">Is synthesized initially as an inactive proenzyme. Formation of the active enzyme involves a self-maturation process in which the active site pyruvoyl group is generated from an internal serine residue via an autocatalytic post-translational modification. Two non-identical subunits are generated from the proenzyme in this reaction, and the pyruvate is formed at the N-terminus of the alpha chain, which is derived from the carboxyl end of the proenzyme. The post-translation cleavage follows an unusual pathway, termed non-hydrolytic serinolysis, in which the side chain hydroxyl group of the serine supplies its oxygen atom to form the C-terminus of the beta chain, while the remainder of the serine residue undergoes an oxidative deamination to produce ammonia and the pyruvoyl prosthetic group on the alpha chain.</text>
</comment>
<comment type="caution">
    <text evidence="13">The sequence shown here is derived from an EMBL/GenBank/DDBJ whole genome shotgun (WGS) entry which is preliminary data.</text>
</comment>
<comment type="cofactor">
    <cofactor evidence="11">
        <name>pyruvate</name>
        <dbReference type="ChEBI" id="CHEBI:15361"/>
    </cofactor>
    <text evidence="11">Binds 1 pyruvoyl group covalently per subunit.</text>
</comment>
<evidence type="ECO:0000256" key="12">
    <source>
        <dbReference type="SAM" id="Phobius"/>
    </source>
</evidence>
<comment type="subcellular location">
    <subcellularLocation>
        <location evidence="11">Cell membrane</location>
        <topology evidence="11">Peripheral membrane protein</topology>
    </subcellularLocation>
</comment>
<dbReference type="EMBL" id="JAXCLW010000002">
    <property type="protein sequence ID" value="MDY0882696.1"/>
    <property type="molecule type" value="Genomic_DNA"/>
</dbReference>
<dbReference type="NCBIfam" id="NF003677">
    <property type="entry name" value="PRK05305.1-1"/>
    <property type="match status" value="1"/>
</dbReference>
<keyword evidence="1 11" id="KW-1003">Cell membrane</keyword>
<keyword evidence="9 11" id="KW-1208">Phospholipid metabolism</keyword>
<name>A0ABU5EA01_9PROT</name>
<dbReference type="RefSeq" id="WP_320507762.1">
    <property type="nucleotide sequence ID" value="NZ_JAXCLW010000002.1"/>
</dbReference>
<evidence type="ECO:0000256" key="6">
    <source>
        <dbReference type="ARBA" id="ARBA00023145"/>
    </source>
</evidence>
<dbReference type="NCBIfam" id="NF003679">
    <property type="entry name" value="PRK05305.1-3"/>
    <property type="match status" value="1"/>
</dbReference>
<dbReference type="NCBIfam" id="NF003678">
    <property type="entry name" value="PRK05305.1-2"/>
    <property type="match status" value="1"/>
</dbReference>
<dbReference type="InterPro" id="IPR003817">
    <property type="entry name" value="PS_Dcarbxylase"/>
</dbReference>
<evidence type="ECO:0000256" key="9">
    <source>
        <dbReference type="ARBA" id="ARBA00023264"/>
    </source>
</evidence>
<dbReference type="PANTHER" id="PTHR35809">
    <property type="entry name" value="ARCHAETIDYLSERINE DECARBOXYLASE PROENZYME-RELATED"/>
    <property type="match status" value="1"/>
</dbReference>
<evidence type="ECO:0000313" key="13">
    <source>
        <dbReference type="EMBL" id="MDY0882696.1"/>
    </source>
</evidence>
<keyword evidence="14" id="KW-1185">Reference proteome</keyword>
<keyword evidence="2 11" id="KW-0444">Lipid biosynthesis</keyword>
<keyword evidence="8 11" id="KW-0456">Lyase</keyword>
<keyword evidence="12" id="KW-0812">Transmembrane</keyword>
<dbReference type="Pfam" id="PF02666">
    <property type="entry name" value="PS_Dcarbxylase"/>
    <property type="match status" value="1"/>
</dbReference>
<evidence type="ECO:0000256" key="2">
    <source>
        <dbReference type="ARBA" id="ARBA00022516"/>
    </source>
</evidence>
<evidence type="ECO:0000256" key="4">
    <source>
        <dbReference type="ARBA" id="ARBA00023098"/>
    </source>
</evidence>
<keyword evidence="3 11" id="KW-0210">Decarboxylase</keyword>
<feature type="chain" id="PRO_5044913993" description="Phosphatidylserine decarboxylase alpha chain" evidence="11">
    <location>
        <begin position="188"/>
        <end position="230"/>
    </location>
</feature>
<dbReference type="Proteomes" id="UP001279642">
    <property type="component" value="Unassembled WGS sequence"/>
</dbReference>
<dbReference type="PANTHER" id="PTHR35809:SF1">
    <property type="entry name" value="ARCHAETIDYLSERINE DECARBOXYLASE PROENZYME-RELATED"/>
    <property type="match status" value="1"/>
</dbReference>
<dbReference type="NCBIfam" id="NF003685">
    <property type="entry name" value="PRK05305.2-5"/>
    <property type="match status" value="1"/>
</dbReference>
<feature type="transmembrane region" description="Helical" evidence="12">
    <location>
        <begin position="18"/>
        <end position="51"/>
    </location>
</feature>
<accession>A0ABU5EA01</accession>
<keyword evidence="5 11" id="KW-0472">Membrane</keyword>
<feature type="site" description="Cleavage (non-hydrolytic); by autocatalysis" evidence="11">
    <location>
        <begin position="187"/>
        <end position="188"/>
    </location>
</feature>
<gene>
    <name evidence="11" type="primary">psd</name>
    <name evidence="13" type="ORF">SMD27_07570</name>
</gene>